<feature type="domain" description="Peptidoglycan binding-like" evidence="1">
    <location>
        <begin position="55"/>
        <end position="109"/>
    </location>
</feature>
<dbReference type="InterPro" id="IPR002477">
    <property type="entry name" value="Peptidoglycan-bd-like"/>
</dbReference>
<protein>
    <submittedName>
        <fullName evidence="2">Peptidoglycan-binding protein</fullName>
    </submittedName>
</protein>
<dbReference type="Gene3D" id="1.10.101.10">
    <property type="entry name" value="PGBD-like superfamily/PGBD"/>
    <property type="match status" value="2"/>
</dbReference>
<proteinExistence type="predicted"/>
<accession>A0ABW2JUA3</accession>
<sequence length="159" mass="16027">MVTAGGQSTTADGVFGSTTGQAVKRCQQAHGLAADGIVGPATWAALAKTVKEGSSGPAVRALQSALNAKTGAGLAVDGVFGPAVRTAVQRFQTKAGLTADGIVGPQTWKNLLWHYEKPDFAANNLCDQNPDGNTSANRGTSAAVAQVETAAKAFGTTGR</sequence>
<dbReference type="SUPFAM" id="SSF47090">
    <property type="entry name" value="PGBD-like"/>
    <property type="match status" value="2"/>
</dbReference>
<dbReference type="PANTHER" id="PTHR41533:SF1">
    <property type="entry name" value="L,D-TRANSPEPTIDASE YCBB-RELATED"/>
    <property type="match status" value="1"/>
</dbReference>
<dbReference type="RefSeq" id="WP_381837961.1">
    <property type="nucleotide sequence ID" value="NZ_JBHTCF010000020.1"/>
</dbReference>
<keyword evidence="3" id="KW-1185">Reference proteome</keyword>
<dbReference type="Pfam" id="PF01471">
    <property type="entry name" value="PG_binding_1"/>
    <property type="match status" value="2"/>
</dbReference>
<name>A0ABW2JUA3_9ACTN</name>
<reference evidence="3" key="1">
    <citation type="journal article" date="2019" name="Int. J. Syst. Evol. Microbiol.">
        <title>The Global Catalogue of Microorganisms (GCM) 10K type strain sequencing project: providing services to taxonomists for standard genome sequencing and annotation.</title>
        <authorList>
            <consortium name="The Broad Institute Genomics Platform"/>
            <consortium name="The Broad Institute Genome Sequencing Center for Infectious Disease"/>
            <person name="Wu L."/>
            <person name="Ma J."/>
        </authorList>
    </citation>
    <scope>NUCLEOTIDE SEQUENCE [LARGE SCALE GENOMIC DNA]</scope>
    <source>
        <strain evidence="3">SYNS20</strain>
    </source>
</reference>
<organism evidence="2 3">
    <name type="scientific">Streptomyces monticola</name>
    <dbReference type="NCBI Taxonomy" id="2666263"/>
    <lineage>
        <taxon>Bacteria</taxon>
        <taxon>Bacillati</taxon>
        <taxon>Actinomycetota</taxon>
        <taxon>Actinomycetes</taxon>
        <taxon>Kitasatosporales</taxon>
        <taxon>Streptomycetaceae</taxon>
        <taxon>Streptomyces</taxon>
    </lineage>
</organism>
<dbReference type="Proteomes" id="UP001596523">
    <property type="component" value="Unassembled WGS sequence"/>
</dbReference>
<gene>
    <name evidence="2" type="ORF">ACFQVC_34110</name>
</gene>
<evidence type="ECO:0000313" key="3">
    <source>
        <dbReference type="Proteomes" id="UP001596523"/>
    </source>
</evidence>
<feature type="domain" description="Peptidoglycan binding-like" evidence="1">
    <location>
        <begin position="7"/>
        <end position="46"/>
    </location>
</feature>
<evidence type="ECO:0000313" key="2">
    <source>
        <dbReference type="EMBL" id="MFC7309231.1"/>
    </source>
</evidence>
<dbReference type="PANTHER" id="PTHR41533">
    <property type="entry name" value="L,D-TRANSPEPTIDASE HI_1667-RELATED"/>
    <property type="match status" value="1"/>
</dbReference>
<dbReference type="EMBL" id="JBHTCF010000020">
    <property type="protein sequence ID" value="MFC7309231.1"/>
    <property type="molecule type" value="Genomic_DNA"/>
</dbReference>
<dbReference type="InterPro" id="IPR036365">
    <property type="entry name" value="PGBD-like_sf"/>
</dbReference>
<evidence type="ECO:0000259" key="1">
    <source>
        <dbReference type="Pfam" id="PF01471"/>
    </source>
</evidence>
<dbReference type="InterPro" id="IPR052905">
    <property type="entry name" value="LD-transpeptidase_YkuD-like"/>
</dbReference>
<comment type="caution">
    <text evidence="2">The sequence shown here is derived from an EMBL/GenBank/DDBJ whole genome shotgun (WGS) entry which is preliminary data.</text>
</comment>
<dbReference type="InterPro" id="IPR036366">
    <property type="entry name" value="PGBDSf"/>
</dbReference>